<comment type="cofactor">
    <cofactor evidence="5">
        <name>pyridoxal 5'-phosphate</name>
        <dbReference type="ChEBI" id="CHEBI:597326"/>
    </cofactor>
    <text evidence="5">Binds 1 pyridoxal phosphate per subunit.</text>
</comment>
<dbReference type="InterPro" id="IPR049704">
    <property type="entry name" value="Aminotrans_3_PPA_site"/>
</dbReference>
<dbReference type="InterPro" id="IPR015424">
    <property type="entry name" value="PyrdxlP-dep_Trfase"/>
</dbReference>
<gene>
    <name evidence="5" type="primary">argD</name>
    <name evidence="6" type="ORF">EDM56_00305</name>
</gene>
<dbReference type="NCBIfam" id="NF002325">
    <property type="entry name" value="PRK01278.1"/>
    <property type="match status" value="1"/>
</dbReference>
<organism evidence="6 7">
    <name type="scientific">Brevibacillus fluminis</name>
    <dbReference type="NCBI Taxonomy" id="511487"/>
    <lineage>
        <taxon>Bacteria</taxon>
        <taxon>Bacillati</taxon>
        <taxon>Bacillota</taxon>
        <taxon>Bacilli</taxon>
        <taxon>Bacillales</taxon>
        <taxon>Paenibacillaceae</taxon>
        <taxon>Brevibacillus</taxon>
    </lineage>
</organism>
<feature type="binding site" evidence="5">
    <location>
        <position position="277"/>
    </location>
    <ligand>
        <name>pyridoxal 5'-phosphate</name>
        <dbReference type="ChEBI" id="CHEBI:597326"/>
    </ligand>
</feature>
<dbReference type="PANTHER" id="PTHR11986">
    <property type="entry name" value="AMINOTRANSFERASE CLASS III"/>
    <property type="match status" value="1"/>
</dbReference>
<dbReference type="GO" id="GO:0042802">
    <property type="term" value="F:identical protein binding"/>
    <property type="evidence" value="ECO:0007669"/>
    <property type="project" value="TreeGrafter"/>
</dbReference>
<dbReference type="GO" id="GO:0003992">
    <property type="term" value="F:N2-acetyl-L-ornithine:2-oxoglutarate 5-aminotransferase activity"/>
    <property type="evidence" value="ECO:0007669"/>
    <property type="project" value="UniProtKB-UniRule"/>
</dbReference>
<feature type="binding site" evidence="5">
    <location>
        <position position="276"/>
    </location>
    <ligand>
        <name>N(2)-acetyl-L-ornithine</name>
        <dbReference type="ChEBI" id="CHEBI:57805"/>
    </ligand>
</feature>
<name>A0A3M8DWW8_9BACL</name>
<dbReference type="HAMAP" id="MF_01107">
    <property type="entry name" value="ArgD_aminotrans_3"/>
    <property type="match status" value="1"/>
</dbReference>
<feature type="binding site" evidence="5">
    <location>
        <position position="134"/>
    </location>
    <ligand>
        <name>pyridoxal 5'-phosphate</name>
        <dbReference type="ChEBI" id="CHEBI:597326"/>
    </ligand>
</feature>
<keyword evidence="3 5" id="KW-0808">Transferase</keyword>
<keyword evidence="5" id="KW-0055">Arginine biosynthesis</keyword>
<evidence type="ECO:0000256" key="5">
    <source>
        <dbReference type="HAMAP-Rule" id="MF_01107"/>
    </source>
</evidence>
<dbReference type="FunFam" id="3.40.640.10:FF:000004">
    <property type="entry name" value="Acetylornithine aminotransferase"/>
    <property type="match status" value="1"/>
</dbReference>
<dbReference type="CDD" id="cd00610">
    <property type="entry name" value="OAT_like"/>
    <property type="match status" value="1"/>
</dbReference>
<dbReference type="Gene3D" id="3.40.640.10">
    <property type="entry name" value="Type I PLP-dependent aspartate aminotransferase-like (Major domain)"/>
    <property type="match status" value="1"/>
</dbReference>
<dbReference type="InterPro" id="IPR005814">
    <property type="entry name" value="Aminotrans_3"/>
</dbReference>
<dbReference type="InterPro" id="IPR015422">
    <property type="entry name" value="PyrdxlP-dep_Trfase_small"/>
</dbReference>
<dbReference type="InterPro" id="IPR050103">
    <property type="entry name" value="Class-III_PLP-dep_AT"/>
</dbReference>
<dbReference type="GO" id="GO:0005737">
    <property type="term" value="C:cytoplasm"/>
    <property type="evidence" value="ECO:0007669"/>
    <property type="project" value="UniProtKB-SubCell"/>
</dbReference>
<comment type="subcellular location">
    <subcellularLocation>
        <location evidence="5">Cytoplasm</location>
    </subcellularLocation>
</comment>
<dbReference type="EC" id="2.6.1.11" evidence="5"/>
<dbReference type="GO" id="GO:0006526">
    <property type="term" value="P:L-arginine biosynthetic process"/>
    <property type="evidence" value="ECO:0007669"/>
    <property type="project" value="UniProtKB-UniRule"/>
</dbReference>
<dbReference type="InterPro" id="IPR015421">
    <property type="entry name" value="PyrdxlP-dep_Trfase_major"/>
</dbReference>
<keyword evidence="7" id="KW-1185">Reference proteome</keyword>
<feature type="binding site" evidence="5">
    <location>
        <position position="137"/>
    </location>
    <ligand>
        <name>N(2)-acetyl-L-ornithine</name>
        <dbReference type="ChEBI" id="CHEBI:57805"/>
    </ligand>
</feature>
<evidence type="ECO:0000256" key="2">
    <source>
        <dbReference type="ARBA" id="ARBA00022605"/>
    </source>
</evidence>
<comment type="catalytic activity">
    <reaction evidence="5">
        <text>N(2)-acetyl-L-ornithine + 2-oxoglutarate = N-acetyl-L-glutamate 5-semialdehyde + L-glutamate</text>
        <dbReference type="Rhea" id="RHEA:18049"/>
        <dbReference type="ChEBI" id="CHEBI:16810"/>
        <dbReference type="ChEBI" id="CHEBI:29123"/>
        <dbReference type="ChEBI" id="CHEBI:29985"/>
        <dbReference type="ChEBI" id="CHEBI:57805"/>
        <dbReference type="EC" id="2.6.1.11"/>
    </reaction>
</comment>
<reference evidence="6 7" key="1">
    <citation type="submission" date="2018-10" db="EMBL/GenBank/DDBJ databases">
        <title>Phylogenomics of Brevibacillus.</title>
        <authorList>
            <person name="Dunlap C."/>
        </authorList>
    </citation>
    <scope>NUCLEOTIDE SEQUENCE [LARGE SCALE GENOMIC DNA]</scope>
    <source>
        <strain evidence="6 7">JCM 15716</strain>
    </source>
</reference>
<dbReference type="EMBL" id="RHHQ01000002">
    <property type="protein sequence ID" value="RNB92626.1"/>
    <property type="molecule type" value="Genomic_DNA"/>
</dbReference>
<comment type="similarity">
    <text evidence="5">Belongs to the class-III pyridoxal-phosphate-dependent aminotransferase family. ArgD subfamily.</text>
</comment>
<dbReference type="NCBIfam" id="NF002797">
    <property type="entry name" value="PRK02936.1"/>
    <property type="match status" value="1"/>
</dbReference>
<keyword evidence="1 5" id="KW-0032">Aminotransferase</keyword>
<dbReference type="UniPathway" id="UPA00068">
    <property type="reaction ID" value="UER00109"/>
</dbReference>
<dbReference type="Gene3D" id="3.90.1150.10">
    <property type="entry name" value="Aspartate Aminotransferase, domain 1"/>
    <property type="match status" value="1"/>
</dbReference>
<dbReference type="NCBIfam" id="TIGR00707">
    <property type="entry name" value="argD"/>
    <property type="match status" value="1"/>
</dbReference>
<evidence type="ECO:0000256" key="3">
    <source>
        <dbReference type="ARBA" id="ARBA00022679"/>
    </source>
</evidence>
<dbReference type="Pfam" id="PF00202">
    <property type="entry name" value="Aminotran_3"/>
    <property type="match status" value="1"/>
</dbReference>
<dbReference type="RefSeq" id="WP_122915883.1">
    <property type="nucleotide sequence ID" value="NZ_RHHQ01000002.1"/>
</dbReference>
<dbReference type="Proteomes" id="UP000271031">
    <property type="component" value="Unassembled WGS sequence"/>
</dbReference>
<comment type="miscellaneous">
    <text evidence="5">May also have succinyldiaminopimelate aminotransferase activity, thus carrying out the corresponding step in lysine biosynthesis.</text>
</comment>
<dbReference type="OrthoDB" id="9807885at2"/>
<dbReference type="InterPro" id="IPR004636">
    <property type="entry name" value="AcOrn/SuccOrn_fam"/>
</dbReference>
<evidence type="ECO:0000313" key="6">
    <source>
        <dbReference type="EMBL" id="RNB92626.1"/>
    </source>
</evidence>
<dbReference type="PANTHER" id="PTHR11986:SF79">
    <property type="entry name" value="ACETYLORNITHINE AMINOTRANSFERASE, MITOCHONDRIAL"/>
    <property type="match status" value="1"/>
</dbReference>
<dbReference type="PIRSF" id="PIRSF000521">
    <property type="entry name" value="Transaminase_4ab_Lys_Orn"/>
    <property type="match status" value="1"/>
</dbReference>
<sequence>MSTVESVCNLMNNYARWSIRLVKGKGNAVWDEAGKQYLDFTSGIAVASLGHVPDAVANALHEQVDTLWHCSNLFEIPIQEKLAAKLADLSGLDGVFFCNSGAEANEAAIKIARRYAQKVKQTDRYEVITFDQSFHGRTLATLTATGQAKVKEGFAPLPEGFITVPYNDSEALKAAITDKTCAIMLELVQGEGGVHPAEQAWVNEIRELCDAHDLVLIVDEVQTGIGRTGTWFAFQQYGIKPDVVSLAKALGSGFPVGAIMAVGKVAEAFAPGSHGSTFGGNPLAMAAGLATVTEIEEQGYLQKVNQLHDVLVGELKQLQSLYADKVIDVRGLGLLLGLELSVPVADILTYMREKGVILLQAGPQVIRMLPSFVTTEAEIKQVIALLKEAIEQTA</sequence>
<comment type="subunit">
    <text evidence="5">Homodimer.</text>
</comment>
<feature type="modified residue" description="N6-(pyridoxal phosphate)lysine" evidence="5">
    <location>
        <position position="248"/>
    </location>
</feature>
<keyword evidence="2 5" id="KW-0028">Amino-acid biosynthesis</keyword>
<comment type="caution">
    <text evidence="6">The sequence shown here is derived from an EMBL/GenBank/DDBJ whole genome shotgun (WGS) entry which is preliminary data.</text>
</comment>
<keyword evidence="5" id="KW-0963">Cytoplasm</keyword>
<dbReference type="PROSITE" id="PS00600">
    <property type="entry name" value="AA_TRANSFER_CLASS_3"/>
    <property type="match status" value="1"/>
</dbReference>
<dbReference type="SUPFAM" id="SSF53383">
    <property type="entry name" value="PLP-dependent transferases"/>
    <property type="match status" value="1"/>
</dbReference>
<dbReference type="GO" id="GO:0030170">
    <property type="term" value="F:pyridoxal phosphate binding"/>
    <property type="evidence" value="ECO:0007669"/>
    <property type="project" value="InterPro"/>
</dbReference>
<feature type="binding site" evidence="5">
    <location>
        <begin position="219"/>
        <end position="222"/>
    </location>
    <ligand>
        <name>pyridoxal 5'-phosphate</name>
        <dbReference type="ChEBI" id="CHEBI:597326"/>
    </ligand>
</feature>
<evidence type="ECO:0000313" key="7">
    <source>
        <dbReference type="Proteomes" id="UP000271031"/>
    </source>
</evidence>
<comment type="pathway">
    <text evidence="5">Amino-acid biosynthesis; L-arginine biosynthesis; N(2)-acetyl-L-ornithine from L-glutamate: step 4/4.</text>
</comment>
<keyword evidence="4 5" id="KW-0663">Pyridoxal phosphate</keyword>
<accession>A0A3M8DWW8</accession>
<evidence type="ECO:0000256" key="4">
    <source>
        <dbReference type="ARBA" id="ARBA00022898"/>
    </source>
</evidence>
<feature type="binding site" evidence="5">
    <location>
        <begin position="101"/>
        <end position="102"/>
    </location>
    <ligand>
        <name>pyridoxal 5'-phosphate</name>
        <dbReference type="ChEBI" id="CHEBI:597326"/>
    </ligand>
</feature>
<protein>
    <recommendedName>
        <fullName evidence="5">Acetylornithine aminotransferase</fullName>
        <shortName evidence="5">ACOAT</shortName>
        <ecNumber evidence="5">2.6.1.11</ecNumber>
    </recommendedName>
</protein>
<evidence type="ECO:0000256" key="1">
    <source>
        <dbReference type="ARBA" id="ARBA00022576"/>
    </source>
</evidence>
<dbReference type="AlphaFoldDB" id="A0A3M8DWW8"/>
<proteinExistence type="inferred from homology"/>